<dbReference type="SMART" id="SM00060">
    <property type="entry name" value="FN3"/>
    <property type="match status" value="4"/>
</dbReference>
<dbReference type="Pfam" id="PF00041">
    <property type="entry name" value="fn3"/>
    <property type="match status" value="1"/>
</dbReference>
<keyword evidence="3" id="KW-1133">Transmembrane helix</keyword>
<dbReference type="Gene3D" id="2.60.40.10">
    <property type="entry name" value="Immunoglobulins"/>
    <property type="match status" value="3"/>
</dbReference>
<evidence type="ECO:0000259" key="5">
    <source>
        <dbReference type="PROSITE" id="PS50853"/>
    </source>
</evidence>
<feature type="compositionally biased region" description="Polar residues" evidence="2">
    <location>
        <begin position="1109"/>
        <end position="1122"/>
    </location>
</feature>
<feature type="region of interest" description="Disordered" evidence="2">
    <location>
        <begin position="91"/>
        <end position="112"/>
    </location>
</feature>
<dbReference type="InterPro" id="IPR036116">
    <property type="entry name" value="FN3_sf"/>
</dbReference>
<reference evidence="6" key="1">
    <citation type="submission" date="2020-11" db="EMBL/GenBank/DDBJ databases">
        <authorList>
            <person name="Tran Van P."/>
        </authorList>
    </citation>
    <scope>NUCLEOTIDE SEQUENCE</scope>
</reference>
<dbReference type="PANTHER" id="PTHR11348:SF34">
    <property type="entry name" value="EPIDERMAL CELL SURFACE RECEPTOR-RELATED"/>
    <property type="match status" value="1"/>
</dbReference>
<feature type="region of interest" description="Disordered" evidence="2">
    <location>
        <begin position="1016"/>
        <end position="1039"/>
    </location>
</feature>
<gene>
    <name evidence="6" type="ORF">TSIB3V08_LOCUS3107</name>
</gene>
<feature type="compositionally biased region" description="Polar residues" evidence="2">
    <location>
        <begin position="91"/>
        <end position="108"/>
    </location>
</feature>
<proteinExistence type="predicted"/>
<feature type="domain" description="Fibronectin type-III" evidence="5">
    <location>
        <begin position="1450"/>
        <end position="1546"/>
    </location>
</feature>
<dbReference type="GO" id="GO:0005178">
    <property type="term" value="F:integrin binding"/>
    <property type="evidence" value="ECO:0007669"/>
    <property type="project" value="TreeGrafter"/>
</dbReference>
<evidence type="ECO:0000256" key="1">
    <source>
        <dbReference type="ARBA" id="ARBA00022729"/>
    </source>
</evidence>
<evidence type="ECO:0000313" key="6">
    <source>
        <dbReference type="EMBL" id="CAD7258886.1"/>
    </source>
</evidence>
<feature type="domain" description="Fibronectin type-III" evidence="5">
    <location>
        <begin position="1345"/>
        <end position="1444"/>
    </location>
</feature>
<dbReference type="GO" id="GO:0007155">
    <property type="term" value="P:cell adhesion"/>
    <property type="evidence" value="ECO:0007669"/>
    <property type="project" value="TreeGrafter"/>
</dbReference>
<sequence>MTQLRELKNTSQYNPALGWVMELYTHLSPCYVHALKSPPLPHTKVRPDNTSTTPTSATRLSNTTTSDSNVSTSNDAISFPTVPTVPANTYTSAPPITSTTLANPSTNSTAVDDTATTMADPKRVTTSGTGRAMNFQMADEGSPPNTSVPEKGSLQDLSLDDIDVSSMTQATSKSSLDVFGSWNSTSTDATVKKNGTMASNSTAGAMTTLSEGDNSTTEPTSVVITPMNISMSNSTTTCVDGMTTYKIGDNFFKGCDAACTCKEGGVLQCAPRCEGPFFRRGMDHGDPTCIEKPVDDPCCAILVCSHDTETEPLEGCTFKNQSYQRGDIIKDDCNAICKCGQGGKLTCKPRCPQVNTNSSDRCVELPDPADPCCTVVLCDVTLGDHDVSKTGMEDQMLQLLTAEAMNGSAVKLSLAGDTPTNLTIETSLDQQTWKKHESQNLVVTGLESGKLYYIRVTTGDQTSNIVKVTLPAAGKPGTPGLSSSSDDGCQYKGHSYKVGEEFHDKCDAYCACTGNGEVQCATIECPTDFGLDVLDPHCVDWEMQPPGFVPSPPHCCPDQVVCKDNGSCIFSGERFNNWAEIPIKLSGCEQRCYCEFGNVTCQPACPPVPANPPPDLQCPPQLAILSHLPEEDCCLYWMCPQSKQTEHDDNKIGQQTTEQKLPGHNLTMPPLIGPIRGNNSFMRPTNQSGDNYHIPWASGPPQQPPFPTHSLPGPINLSNLENNHMPVNKYPIPQDNYQLIPGPFNLKQHQNKTVKKTHPLEESFAGVSSILATNQNKTTNESFQFIPGPIQVIGRPIDTSEDPRIHHTHKENVNKRPMLLPEYVSGEINAGNMSKTGMNSEDTLLNGNRNTTVPIQEQAKHDYLPGPLNYPSGQVPILNPDQHKQPIITDNQVPIPEQPIIQGHAMPIPSQPIQRPEKPILMPTQPIKPYYEIQRPNHPTNGPKKSPKQKQSHPLAPDDPLVWLPPHQIGHISHQPNIPLSNGEDPYIPLHGQPFRPPANVDELYYDHPGRRPPVFQGPVQPQDRRPPGGGLVHVETQGGAPTDEHLQEILSHLQQQGVIPPYYTIQHTSADGQPVVRQQTRGRPDPEQAIISRLQQQGLLPPQFHLPSGSNEKIPPNTQHLQRPFPPPHPNPHIPNKPTFQDSANQVSNFNEDVLPPLRPGFKPTPRPIPHNEEELILQLQQQGLLPAHYFPTPQHVNLLMGHNQTHPGFPDVSVPPGFHQHPGVHPDGVSVQHLEPVDEHTIRLMFSVPPVLVGLHGRVELRYTADKQNNDLATWEQQVLAPPEDLIATPQLEFELGGLQPDTTYRIKITVILRDLQNSPSSEILTVRTLPLTVPLTTLPPEIPVEPELSVVEVNSTWARLMWRKFSEYELQFIDGVQLRYKDINGKVYAATPLIHRAVTSYTLEGLKPSTQYEVGIFFIPFPGQTTELQAEKVLKVTTQEELDLYKFDIKLDVHHVKSSSVELSWSGVPYPEDKYVNIFRAIYQSDVGKEDVSTFKIAKRDSQPKTLIQDLKPGTRYRLWLEVYLTNGKIKKSNVQDFITKPGSPPVVGQSKQGKLESGPTTLNEPGDYYGPLVGVSIIAALAIVAALILALILVRKYGQNKAAISATRKSQSAYDNPSYKTSENVPVATNGNSAAAKTSSPSSPDEQE</sequence>
<evidence type="ECO:0000259" key="4">
    <source>
        <dbReference type="PROSITE" id="PS50184"/>
    </source>
</evidence>
<dbReference type="GO" id="GO:0005615">
    <property type="term" value="C:extracellular space"/>
    <property type="evidence" value="ECO:0007669"/>
    <property type="project" value="TreeGrafter"/>
</dbReference>
<dbReference type="InterPro" id="IPR050941">
    <property type="entry name" value="CCN"/>
</dbReference>
<evidence type="ECO:0000256" key="3">
    <source>
        <dbReference type="SAM" id="Phobius"/>
    </source>
</evidence>
<evidence type="ECO:0008006" key="7">
    <source>
        <dbReference type="Google" id="ProtNLM"/>
    </source>
</evidence>
<dbReference type="GO" id="GO:0045597">
    <property type="term" value="P:positive regulation of cell differentiation"/>
    <property type="evidence" value="ECO:0007669"/>
    <property type="project" value="TreeGrafter"/>
</dbReference>
<dbReference type="SMART" id="SM00214">
    <property type="entry name" value="VWC"/>
    <property type="match status" value="4"/>
</dbReference>
<dbReference type="InterPro" id="IPR003961">
    <property type="entry name" value="FN3_dom"/>
</dbReference>
<accession>A0A7R9ARD4</accession>
<feature type="region of interest" description="Disordered" evidence="2">
    <location>
        <begin position="1609"/>
        <end position="1652"/>
    </location>
</feature>
<feature type="region of interest" description="Disordered" evidence="2">
    <location>
        <begin position="37"/>
        <end position="78"/>
    </location>
</feature>
<keyword evidence="1" id="KW-0732">Signal</keyword>
<feature type="domain" description="VWFC" evidence="4">
    <location>
        <begin position="487"/>
        <end position="563"/>
    </location>
</feature>
<feature type="region of interest" description="Disordered" evidence="2">
    <location>
        <begin position="1101"/>
        <end position="1144"/>
    </location>
</feature>
<dbReference type="InterPro" id="IPR013783">
    <property type="entry name" value="Ig-like_fold"/>
</dbReference>
<dbReference type="EMBL" id="OC001006">
    <property type="protein sequence ID" value="CAD7258886.1"/>
    <property type="molecule type" value="Genomic_DNA"/>
</dbReference>
<name>A0A7R9ARD4_TIMSH</name>
<feature type="transmembrane region" description="Helical" evidence="3">
    <location>
        <begin position="1572"/>
        <end position="1598"/>
    </location>
</feature>
<feature type="compositionally biased region" description="Pro residues" evidence="2">
    <location>
        <begin position="1125"/>
        <end position="1136"/>
    </location>
</feature>
<dbReference type="InterPro" id="IPR001007">
    <property type="entry name" value="VWF_dom"/>
</dbReference>
<dbReference type="SUPFAM" id="SSF49265">
    <property type="entry name" value="Fibronectin type III"/>
    <property type="match status" value="2"/>
</dbReference>
<feature type="compositionally biased region" description="Polar residues" evidence="2">
    <location>
        <begin position="48"/>
        <end position="60"/>
    </location>
</feature>
<dbReference type="CDD" id="cd00063">
    <property type="entry name" value="FN3"/>
    <property type="match status" value="3"/>
</dbReference>
<feature type="domain" description="Fibronectin type-III" evidence="5">
    <location>
        <begin position="1227"/>
        <end position="1334"/>
    </location>
</feature>
<feature type="compositionally biased region" description="Low complexity" evidence="2">
    <location>
        <begin position="1637"/>
        <end position="1652"/>
    </location>
</feature>
<evidence type="ECO:0000256" key="2">
    <source>
        <dbReference type="SAM" id="MobiDB-lite"/>
    </source>
</evidence>
<protein>
    <recommendedName>
        <fullName evidence="7">Epidermal cell surface receptor</fullName>
    </recommendedName>
</protein>
<feature type="region of interest" description="Disordered" evidence="2">
    <location>
        <begin position="1544"/>
        <end position="1564"/>
    </location>
</feature>
<keyword evidence="3" id="KW-0472">Membrane</keyword>
<dbReference type="PROSITE" id="PS50184">
    <property type="entry name" value="VWFC_2"/>
    <property type="match status" value="1"/>
</dbReference>
<feature type="compositionally biased region" description="Polar residues" evidence="2">
    <location>
        <begin position="1611"/>
        <end position="1636"/>
    </location>
</feature>
<dbReference type="PANTHER" id="PTHR11348">
    <property type="entry name" value="CONNECTIVE TISSUE GROWTH FACTOR-RELATED"/>
    <property type="match status" value="1"/>
</dbReference>
<feature type="region of interest" description="Disordered" evidence="2">
    <location>
        <begin position="931"/>
        <end position="960"/>
    </location>
</feature>
<organism evidence="6">
    <name type="scientific">Timema shepardi</name>
    <name type="common">Walking stick</name>
    <dbReference type="NCBI Taxonomy" id="629360"/>
    <lineage>
        <taxon>Eukaryota</taxon>
        <taxon>Metazoa</taxon>
        <taxon>Ecdysozoa</taxon>
        <taxon>Arthropoda</taxon>
        <taxon>Hexapoda</taxon>
        <taxon>Insecta</taxon>
        <taxon>Pterygota</taxon>
        <taxon>Neoptera</taxon>
        <taxon>Polyneoptera</taxon>
        <taxon>Phasmatodea</taxon>
        <taxon>Timematodea</taxon>
        <taxon>Timematoidea</taxon>
        <taxon>Timematidae</taxon>
        <taxon>Timema</taxon>
    </lineage>
</organism>
<dbReference type="PROSITE" id="PS50853">
    <property type="entry name" value="FN3"/>
    <property type="match status" value="3"/>
</dbReference>
<feature type="compositionally biased region" description="Low complexity" evidence="2">
    <location>
        <begin position="61"/>
        <end position="75"/>
    </location>
</feature>
<keyword evidence="3" id="KW-0812">Transmembrane</keyword>